<proteinExistence type="predicted"/>
<evidence type="ECO:0000313" key="1">
    <source>
        <dbReference type="EMBL" id="SFT86418.1"/>
    </source>
</evidence>
<reference evidence="2" key="1">
    <citation type="submission" date="2016-10" db="EMBL/GenBank/DDBJ databases">
        <authorList>
            <person name="Varghese N."/>
            <person name="Submissions S."/>
        </authorList>
    </citation>
    <scope>NUCLEOTIDE SEQUENCE [LARGE SCALE GENOMIC DNA]</scope>
    <source>
        <strain evidence="2">DSM 46136</strain>
    </source>
</reference>
<dbReference type="AlphaFoldDB" id="A0A1I7BGX0"/>
<dbReference type="EMBL" id="FPBA01000014">
    <property type="protein sequence ID" value="SFT86418.1"/>
    <property type="molecule type" value="Genomic_DNA"/>
</dbReference>
<dbReference type="OrthoDB" id="5195416at2"/>
<organism evidence="1 2">
    <name type="scientific">Geodermatophilus amargosae</name>
    <dbReference type="NCBI Taxonomy" id="1296565"/>
    <lineage>
        <taxon>Bacteria</taxon>
        <taxon>Bacillati</taxon>
        <taxon>Actinomycetota</taxon>
        <taxon>Actinomycetes</taxon>
        <taxon>Geodermatophilales</taxon>
        <taxon>Geodermatophilaceae</taxon>
        <taxon>Geodermatophilus</taxon>
    </lineage>
</organism>
<gene>
    <name evidence="1" type="ORF">SAMN05660657_03560</name>
</gene>
<dbReference type="RefSeq" id="WP_093581332.1">
    <property type="nucleotide sequence ID" value="NZ_FPBA01000014.1"/>
</dbReference>
<accession>A0A1I7BGX0</accession>
<evidence type="ECO:0000313" key="2">
    <source>
        <dbReference type="Proteomes" id="UP000199546"/>
    </source>
</evidence>
<dbReference type="NCBIfam" id="NF038206">
    <property type="entry name" value="RGCVC_fam"/>
    <property type="match status" value="1"/>
</dbReference>
<name>A0A1I7BGX0_9ACTN</name>
<keyword evidence="2" id="KW-1185">Reference proteome</keyword>
<sequence>MTSPLLLTTTSADLRDLEQASSPDAACGVCPHVRADHDAIAARFCSATGNGAIARGCVCRS</sequence>
<protein>
    <submittedName>
        <fullName evidence="1">Uncharacterized protein</fullName>
    </submittedName>
</protein>
<dbReference type="Proteomes" id="UP000199546">
    <property type="component" value="Unassembled WGS sequence"/>
</dbReference>